<dbReference type="EMBL" id="JARJCW010000121">
    <property type="protein sequence ID" value="KAJ7192366.1"/>
    <property type="molecule type" value="Genomic_DNA"/>
</dbReference>
<name>A0AAD6UQ77_9AGAR</name>
<protein>
    <submittedName>
        <fullName evidence="1">Uncharacterized protein</fullName>
    </submittedName>
</protein>
<proteinExistence type="predicted"/>
<keyword evidence="2" id="KW-1185">Reference proteome</keyword>
<comment type="caution">
    <text evidence="1">The sequence shown here is derived from an EMBL/GenBank/DDBJ whole genome shotgun (WGS) entry which is preliminary data.</text>
</comment>
<dbReference type="Proteomes" id="UP001219525">
    <property type="component" value="Unassembled WGS sequence"/>
</dbReference>
<dbReference type="Gene3D" id="1.20.1280.140">
    <property type="match status" value="1"/>
</dbReference>
<gene>
    <name evidence="1" type="ORF">GGX14DRAFT_480245</name>
</gene>
<evidence type="ECO:0000313" key="2">
    <source>
        <dbReference type="Proteomes" id="UP001219525"/>
    </source>
</evidence>
<evidence type="ECO:0000313" key="1">
    <source>
        <dbReference type="EMBL" id="KAJ7192366.1"/>
    </source>
</evidence>
<accession>A0AAD6UQ77</accession>
<organism evidence="1 2">
    <name type="scientific">Mycena pura</name>
    <dbReference type="NCBI Taxonomy" id="153505"/>
    <lineage>
        <taxon>Eukaryota</taxon>
        <taxon>Fungi</taxon>
        <taxon>Dikarya</taxon>
        <taxon>Basidiomycota</taxon>
        <taxon>Agaricomycotina</taxon>
        <taxon>Agaricomycetes</taxon>
        <taxon>Agaricomycetidae</taxon>
        <taxon>Agaricales</taxon>
        <taxon>Marasmiineae</taxon>
        <taxon>Mycenaceae</taxon>
        <taxon>Mycena</taxon>
    </lineage>
</organism>
<sequence>TAITAIGKLPGFTAIALSDMKKLNNSAIAFADALIVNSPADLVPAGMSVRNKISTAFASTIAIYNNLA</sequence>
<feature type="non-terminal residue" evidence="1">
    <location>
        <position position="68"/>
    </location>
</feature>
<dbReference type="AlphaFoldDB" id="A0AAD6UQ77"/>
<reference evidence="1" key="1">
    <citation type="submission" date="2023-03" db="EMBL/GenBank/DDBJ databases">
        <title>Massive genome expansion in bonnet fungi (Mycena s.s.) driven by repeated elements and novel gene families across ecological guilds.</title>
        <authorList>
            <consortium name="Lawrence Berkeley National Laboratory"/>
            <person name="Harder C.B."/>
            <person name="Miyauchi S."/>
            <person name="Viragh M."/>
            <person name="Kuo A."/>
            <person name="Thoen E."/>
            <person name="Andreopoulos B."/>
            <person name="Lu D."/>
            <person name="Skrede I."/>
            <person name="Drula E."/>
            <person name="Henrissat B."/>
            <person name="Morin E."/>
            <person name="Kohler A."/>
            <person name="Barry K."/>
            <person name="LaButti K."/>
            <person name="Morin E."/>
            <person name="Salamov A."/>
            <person name="Lipzen A."/>
            <person name="Mereny Z."/>
            <person name="Hegedus B."/>
            <person name="Baldrian P."/>
            <person name="Stursova M."/>
            <person name="Weitz H."/>
            <person name="Taylor A."/>
            <person name="Grigoriev I.V."/>
            <person name="Nagy L.G."/>
            <person name="Martin F."/>
            <person name="Kauserud H."/>
        </authorList>
    </citation>
    <scope>NUCLEOTIDE SEQUENCE</scope>
    <source>
        <strain evidence="1">9144</strain>
    </source>
</reference>